<dbReference type="OrthoDB" id="1121759at2"/>
<dbReference type="GO" id="GO:0016853">
    <property type="term" value="F:isomerase activity"/>
    <property type="evidence" value="ECO:0007669"/>
    <property type="project" value="UniProtKB-KW"/>
</dbReference>
<dbReference type="InterPro" id="IPR050312">
    <property type="entry name" value="IolE/XylAMocC-like"/>
</dbReference>
<dbReference type="Pfam" id="PF01261">
    <property type="entry name" value="AP_endonuc_2"/>
    <property type="match status" value="1"/>
</dbReference>
<dbReference type="AlphaFoldDB" id="A0A1T5HN43"/>
<sequence length="281" mass="32259">MKPTSLFLALLMLMNISCKEAEENLHPWEDHGWKLAVQAWTFNRFTFEEALETASNLGLKYIEAYPGQKITEESDATTHFSMNAETKNLMRELTNKHDIKIINYGIVAAGSEEEWEQLFAFAADMGIKTIGSEPDPIWMDLIESLVKKYDVQLAIHNHPPPTRYWNPQTVLDVIEGRDSRIGVSADNGHWMRSGLNPIDVYKMLEGRIKYLHLKDMTAFDDMEAYTVPFGTGVFNMREALQVLKETGFKGVITIEHEWDWENPAPKVAKSIEHLREISRDL</sequence>
<dbReference type="Proteomes" id="UP000191055">
    <property type="component" value="Unassembled WGS sequence"/>
</dbReference>
<dbReference type="EMBL" id="FUYV01000015">
    <property type="protein sequence ID" value="SKC22099.1"/>
    <property type="molecule type" value="Genomic_DNA"/>
</dbReference>
<keyword evidence="2" id="KW-0413">Isomerase</keyword>
<dbReference type="PANTHER" id="PTHR12110">
    <property type="entry name" value="HYDROXYPYRUVATE ISOMERASE"/>
    <property type="match status" value="1"/>
</dbReference>
<protein>
    <submittedName>
        <fullName evidence="2">Sugar phosphate isomerase/epimerase</fullName>
    </submittedName>
</protein>
<organism evidence="2 3">
    <name type="scientific">Alkalitalea saponilacus</name>
    <dbReference type="NCBI Taxonomy" id="889453"/>
    <lineage>
        <taxon>Bacteria</taxon>
        <taxon>Pseudomonadati</taxon>
        <taxon>Bacteroidota</taxon>
        <taxon>Bacteroidia</taxon>
        <taxon>Marinilabiliales</taxon>
        <taxon>Marinilabiliaceae</taxon>
        <taxon>Alkalitalea</taxon>
    </lineage>
</organism>
<dbReference type="KEGG" id="asx:CDL62_09500"/>
<dbReference type="InterPro" id="IPR013022">
    <property type="entry name" value="Xyl_isomerase-like_TIM-brl"/>
</dbReference>
<dbReference type="InterPro" id="IPR036237">
    <property type="entry name" value="Xyl_isomerase-like_sf"/>
</dbReference>
<reference evidence="2 3" key="1">
    <citation type="submission" date="2017-02" db="EMBL/GenBank/DDBJ databases">
        <authorList>
            <person name="Peterson S.W."/>
        </authorList>
    </citation>
    <scope>NUCLEOTIDE SEQUENCE [LARGE SCALE GENOMIC DNA]</scope>
    <source>
        <strain evidence="2 3">DSM 24412</strain>
    </source>
</reference>
<evidence type="ECO:0000259" key="1">
    <source>
        <dbReference type="Pfam" id="PF01261"/>
    </source>
</evidence>
<dbReference type="SUPFAM" id="SSF51658">
    <property type="entry name" value="Xylose isomerase-like"/>
    <property type="match status" value="1"/>
</dbReference>
<accession>A0A1T5HN43</accession>
<proteinExistence type="predicted"/>
<dbReference type="RefSeq" id="WP_079558215.1">
    <property type="nucleotide sequence ID" value="NZ_CP021904.1"/>
</dbReference>
<keyword evidence="3" id="KW-1185">Reference proteome</keyword>
<gene>
    <name evidence="2" type="ORF">SAMN03080601_02508</name>
</gene>
<dbReference type="PANTHER" id="PTHR12110:SF41">
    <property type="entry name" value="INOSOSE DEHYDRATASE"/>
    <property type="match status" value="1"/>
</dbReference>
<evidence type="ECO:0000313" key="3">
    <source>
        <dbReference type="Proteomes" id="UP000191055"/>
    </source>
</evidence>
<dbReference type="STRING" id="889453.SAMN03080601_02508"/>
<name>A0A1T5HN43_9BACT</name>
<dbReference type="Gene3D" id="3.20.20.150">
    <property type="entry name" value="Divalent-metal-dependent TIM barrel enzymes"/>
    <property type="match status" value="1"/>
</dbReference>
<evidence type="ECO:0000313" key="2">
    <source>
        <dbReference type="EMBL" id="SKC22099.1"/>
    </source>
</evidence>
<feature type="domain" description="Xylose isomerase-like TIM barrel" evidence="1">
    <location>
        <begin position="52"/>
        <end position="276"/>
    </location>
</feature>